<dbReference type="Pfam" id="PF00385">
    <property type="entry name" value="Chromo"/>
    <property type="match status" value="1"/>
</dbReference>
<dbReference type="EMBL" id="NBNE01002176">
    <property type="protein sequence ID" value="OWZ11274.1"/>
    <property type="molecule type" value="Genomic_DNA"/>
</dbReference>
<dbReference type="InterPro" id="IPR000953">
    <property type="entry name" value="Chromo/chromo_shadow_dom"/>
</dbReference>
<evidence type="ECO:0000313" key="3">
    <source>
        <dbReference type="EMBL" id="OWZ11274.1"/>
    </source>
</evidence>
<proteinExistence type="predicted"/>
<dbReference type="InterPro" id="IPR002156">
    <property type="entry name" value="RNaseH_domain"/>
</dbReference>
<dbReference type="GO" id="GO:0003676">
    <property type="term" value="F:nucleic acid binding"/>
    <property type="evidence" value="ECO:0007669"/>
    <property type="project" value="InterPro"/>
</dbReference>
<dbReference type="Pfam" id="PF13456">
    <property type="entry name" value="RVT_3"/>
    <property type="match status" value="1"/>
</dbReference>
<dbReference type="PROSITE" id="PS50013">
    <property type="entry name" value="CHROMO_2"/>
    <property type="match status" value="1"/>
</dbReference>
<accession>A0A225W1K8</accession>
<dbReference type="InterPro" id="IPR036397">
    <property type="entry name" value="RNaseH_sf"/>
</dbReference>
<dbReference type="AlphaFoldDB" id="A0A225W1K8"/>
<protein>
    <recommendedName>
        <fullName evidence="2">Chromo domain-containing protein</fullName>
    </recommendedName>
</protein>
<dbReference type="Gene3D" id="2.40.50.40">
    <property type="match status" value="1"/>
</dbReference>
<feature type="non-terminal residue" evidence="3">
    <location>
        <position position="1"/>
    </location>
</feature>
<dbReference type="InterPro" id="IPR023780">
    <property type="entry name" value="Chromo_domain"/>
</dbReference>
<dbReference type="SUPFAM" id="SSF54160">
    <property type="entry name" value="Chromo domain-like"/>
    <property type="match status" value="1"/>
</dbReference>
<dbReference type="GO" id="GO:0004523">
    <property type="term" value="F:RNA-DNA hybrid ribonuclease activity"/>
    <property type="evidence" value="ECO:0007669"/>
    <property type="project" value="InterPro"/>
</dbReference>
<reference evidence="4" key="1">
    <citation type="submission" date="2017-03" db="EMBL/GenBank/DDBJ databases">
        <title>Phytopthora megakarya and P. palmivora, two closely related causual agents of cacao black pod achieved similar genome size and gene model numbers by different mechanisms.</title>
        <authorList>
            <person name="Ali S."/>
            <person name="Shao J."/>
            <person name="Larry D.J."/>
            <person name="Kronmiller B."/>
            <person name="Shen D."/>
            <person name="Strem M.D."/>
            <person name="Melnick R.L."/>
            <person name="Guiltinan M.J."/>
            <person name="Tyler B.M."/>
            <person name="Meinhardt L.W."/>
            <person name="Bailey B.A."/>
        </authorList>
    </citation>
    <scope>NUCLEOTIDE SEQUENCE [LARGE SCALE GENOMIC DNA]</scope>
    <source>
        <strain evidence="4">zdho120</strain>
    </source>
</reference>
<dbReference type="InterPro" id="IPR016197">
    <property type="entry name" value="Chromo-like_dom_sf"/>
</dbReference>
<dbReference type="CDD" id="cd00024">
    <property type="entry name" value="CD_CSD"/>
    <property type="match status" value="1"/>
</dbReference>
<organism evidence="3 4">
    <name type="scientific">Phytophthora megakarya</name>
    <dbReference type="NCBI Taxonomy" id="4795"/>
    <lineage>
        <taxon>Eukaryota</taxon>
        <taxon>Sar</taxon>
        <taxon>Stramenopiles</taxon>
        <taxon>Oomycota</taxon>
        <taxon>Peronosporomycetes</taxon>
        <taxon>Peronosporales</taxon>
        <taxon>Peronosporaceae</taxon>
        <taxon>Phytophthora</taxon>
    </lineage>
</organism>
<evidence type="ECO:0000259" key="2">
    <source>
        <dbReference type="PROSITE" id="PS50013"/>
    </source>
</evidence>
<keyword evidence="4" id="KW-1185">Reference proteome</keyword>
<feature type="domain" description="Chromo" evidence="2">
    <location>
        <begin position="433"/>
        <end position="483"/>
    </location>
</feature>
<feature type="region of interest" description="Disordered" evidence="1">
    <location>
        <begin position="165"/>
        <end position="219"/>
    </location>
</feature>
<evidence type="ECO:0000256" key="1">
    <source>
        <dbReference type="SAM" id="MobiDB-lite"/>
    </source>
</evidence>
<dbReference type="Proteomes" id="UP000198211">
    <property type="component" value="Unassembled WGS sequence"/>
</dbReference>
<sequence length="483" mass="54831">MAEYRGMNHGVMAALEYGAEDLVIVGDSKLAIQQSLGVIASRQDSLMALLSRHRELVAKLKSVRYLHVVREYNAATGSLAGEALESKVSKVVLNNHRKTELKELNRIQEMIYEPSSDDIKVENASSETFAHILDGKARYIHAMDSDILLQRNTYADVAHQERAEVSATTRSQTKTKKKRVHFEDEVPEGTTNAEATEAVNEDSETQVQRPSAEVRHEPTADDIDPVTLQEERRRRIAKAQDEELRLMPRLVFAINNPHDMTKKETPFYLVHGWDAHTTLRAMTASLKRGVGKQTEALAWRREINHQLQIALEMAKEYQAVEKARRARIHNEKLSRKEQTAIPKGVNDGSSDDDSEPRVKRKVEELAYELGLPDKSGYRFNPVVHVSRLKAVNDFCDRPKARLARDVAKEAIFDFDEEPLPEDSWMPDEFAGEIEVEAILDDRTPMPTSTDRPVREFEVKWVSYESTTWEPASNLSCGGLLYDN</sequence>
<dbReference type="Gene3D" id="3.30.420.10">
    <property type="entry name" value="Ribonuclease H-like superfamily/Ribonuclease H"/>
    <property type="match status" value="1"/>
</dbReference>
<gene>
    <name evidence="3" type="ORF">PHMEG_00015731</name>
</gene>
<comment type="caution">
    <text evidence="3">The sequence shown here is derived from an EMBL/GenBank/DDBJ whole genome shotgun (WGS) entry which is preliminary data.</text>
</comment>
<dbReference type="InterPro" id="IPR012337">
    <property type="entry name" value="RNaseH-like_sf"/>
</dbReference>
<evidence type="ECO:0000313" key="4">
    <source>
        <dbReference type="Proteomes" id="UP000198211"/>
    </source>
</evidence>
<feature type="compositionally biased region" description="Basic and acidic residues" evidence="1">
    <location>
        <begin position="328"/>
        <end position="338"/>
    </location>
</feature>
<dbReference type="OrthoDB" id="98233at2759"/>
<name>A0A225W1K8_9STRA</name>
<dbReference type="SUPFAM" id="SSF53098">
    <property type="entry name" value="Ribonuclease H-like"/>
    <property type="match status" value="1"/>
</dbReference>
<feature type="region of interest" description="Disordered" evidence="1">
    <location>
        <begin position="328"/>
        <end position="358"/>
    </location>
</feature>